<gene>
    <name evidence="1" type="ORF">Tco_0680518</name>
</gene>
<dbReference type="Proteomes" id="UP001151760">
    <property type="component" value="Unassembled WGS sequence"/>
</dbReference>
<name>A0ABQ4XL23_9ASTR</name>
<evidence type="ECO:0000313" key="2">
    <source>
        <dbReference type="Proteomes" id="UP001151760"/>
    </source>
</evidence>
<protein>
    <submittedName>
        <fullName evidence="1">Uncharacterized protein</fullName>
    </submittedName>
</protein>
<proteinExistence type="predicted"/>
<dbReference type="EMBL" id="BQNB010009615">
    <property type="protein sequence ID" value="GJS65954.1"/>
    <property type="molecule type" value="Genomic_DNA"/>
</dbReference>
<keyword evidence="2" id="KW-1185">Reference proteome</keyword>
<evidence type="ECO:0000313" key="1">
    <source>
        <dbReference type="EMBL" id="GJS65954.1"/>
    </source>
</evidence>
<reference evidence="1" key="2">
    <citation type="submission" date="2022-01" db="EMBL/GenBank/DDBJ databases">
        <authorList>
            <person name="Yamashiro T."/>
            <person name="Shiraishi A."/>
            <person name="Satake H."/>
            <person name="Nakayama K."/>
        </authorList>
    </citation>
    <scope>NUCLEOTIDE SEQUENCE</scope>
</reference>
<sequence length="173" mass="19947">MTNATAVYVVLKHKVVLSKSVEDASVTIILLTRQTEGSKQSYFVTSSHDGEYVIFLILDNVPPFVNEVTSLMNVQRLSSSQRHRKSQSNLSEKSVQVIEQSLWLQILLCTLELLEGNPRGNGLKNPMRKWDGILQEGEWKRRMNEELRQVCWWRPLRKAGSIPYGRHNIQRTI</sequence>
<organism evidence="1 2">
    <name type="scientific">Tanacetum coccineum</name>
    <dbReference type="NCBI Taxonomy" id="301880"/>
    <lineage>
        <taxon>Eukaryota</taxon>
        <taxon>Viridiplantae</taxon>
        <taxon>Streptophyta</taxon>
        <taxon>Embryophyta</taxon>
        <taxon>Tracheophyta</taxon>
        <taxon>Spermatophyta</taxon>
        <taxon>Magnoliopsida</taxon>
        <taxon>eudicotyledons</taxon>
        <taxon>Gunneridae</taxon>
        <taxon>Pentapetalae</taxon>
        <taxon>asterids</taxon>
        <taxon>campanulids</taxon>
        <taxon>Asterales</taxon>
        <taxon>Asteraceae</taxon>
        <taxon>Asteroideae</taxon>
        <taxon>Anthemideae</taxon>
        <taxon>Anthemidinae</taxon>
        <taxon>Tanacetum</taxon>
    </lineage>
</organism>
<accession>A0ABQ4XL23</accession>
<reference evidence="1" key="1">
    <citation type="journal article" date="2022" name="Int. J. Mol. Sci.">
        <title>Draft Genome of Tanacetum Coccineum: Genomic Comparison of Closely Related Tanacetum-Family Plants.</title>
        <authorList>
            <person name="Yamashiro T."/>
            <person name="Shiraishi A."/>
            <person name="Nakayama K."/>
            <person name="Satake H."/>
        </authorList>
    </citation>
    <scope>NUCLEOTIDE SEQUENCE</scope>
</reference>
<comment type="caution">
    <text evidence="1">The sequence shown here is derived from an EMBL/GenBank/DDBJ whole genome shotgun (WGS) entry which is preliminary data.</text>
</comment>